<organism evidence="2 3">
    <name type="scientific">Nicoliella lavandulae</name>
    <dbReference type="NCBI Taxonomy" id="3082954"/>
    <lineage>
        <taxon>Bacteria</taxon>
        <taxon>Bacillati</taxon>
        <taxon>Bacillota</taxon>
        <taxon>Bacilli</taxon>
        <taxon>Lactobacillales</taxon>
        <taxon>Lactobacillaceae</taxon>
        <taxon>Nicoliella</taxon>
    </lineage>
</organism>
<feature type="region of interest" description="Disordered" evidence="1">
    <location>
        <begin position="1"/>
        <end position="36"/>
    </location>
</feature>
<dbReference type="Proteomes" id="UP001370590">
    <property type="component" value="Unassembled WGS sequence"/>
</dbReference>
<keyword evidence="3" id="KW-1185">Reference proteome</keyword>
<feature type="compositionally biased region" description="Polar residues" evidence="1">
    <location>
        <begin position="22"/>
        <end position="35"/>
    </location>
</feature>
<evidence type="ECO:0000313" key="2">
    <source>
        <dbReference type="EMBL" id="MEJ6400933.1"/>
    </source>
</evidence>
<gene>
    <name evidence="2" type="ORF">R4146_07220</name>
</gene>
<sequence>MSNDFLNNLANQANSQLDANEQHTSPFARQKQASKPIQVRESYYREIKKIAFLNDQKMVDVIDEMLKYAIESGNFTDDE</sequence>
<accession>A0ABU8SNB8</accession>
<protein>
    <submittedName>
        <fullName evidence="2">Uncharacterized protein</fullName>
    </submittedName>
</protein>
<feature type="compositionally biased region" description="Low complexity" evidence="1">
    <location>
        <begin position="1"/>
        <end position="19"/>
    </location>
</feature>
<dbReference type="RefSeq" id="WP_339960785.1">
    <property type="nucleotide sequence ID" value="NZ_JAWMWH010000003.1"/>
</dbReference>
<name>A0ABU8SNB8_9LACO</name>
<dbReference type="EMBL" id="JAWMWH010000003">
    <property type="protein sequence ID" value="MEJ6400933.1"/>
    <property type="molecule type" value="Genomic_DNA"/>
</dbReference>
<reference evidence="2 3" key="1">
    <citation type="submission" date="2023-10" db="EMBL/GenBank/DDBJ databases">
        <title>Nicoliella lavandulae sp. nov. isolated from Lavandula angustifolia flowers.</title>
        <authorList>
            <person name="Alcantara C."/>
            <person name="Zuniga M."/>
            <person name="Landete J.M."/>
            <person name="Monedero V."/>
        </authorList>
    </citation>
    <scope>NUCLEOTIDE SEQUENCE [LARGE SCALE GENOMIC DNA]</scope>
    <source>
        <strain evidence="2 3">Es01</strain>
    </source>
</reference>
<evidence type="ECO:0000313" key="3">
    <source>
        <dbReference type="Proteomes" id="UP001370590"/>
    </source>
</evidence>
<comment type="caution">
    <text evidence="2">The sequence shown here is derived from an EMBL/GenBank/DDBJ whole genome shotgun (WGS) entry which is preliminary data.</text>
</comment>
<evidence type="ECO:0000256" key="1">
    <source>
        <dbReference type="SAM" id="MobiDB-lite"/>
    </source>
</evidence>
<proteinExistence type="predicted"/>